<dbReference type="Proteomes" id="UP001163823">
    <property type="component" value="Chromosome 6"/>
</dbReference>
<evidence type="ECO:0000256" key="1">
    <source>
        <dbReference type="ARBA" id="ARBA00022618"/>
    </source>
</evidence>
<protein>
    <submittedName>
        <fullName evidence="8">GATA zinc finger domain-containing protein 24</fullName>
    </submittedName>
</protein>
<keyword evidence="2" id="KW-0498">Mitosis</keyword>
<dbReference type="PANTHER" id="PTHR35740">
    <property type="entry name" value="OS12G0111700 PROTEIN"/>
    <property type="match status" value="1"/>
</dbReference>
<evidence type="ECO:0000256" key="6">
    <source>
        <dbReference type="SAM" id="MobiDB-lite"/>
    </source>
</evidence>
<comment type="caution">
    <text evidence="8">The sequence shown here is derived from an EMBL/GenBank/DDBJ whole genome shotgun (WGS) entry which is preliminary data.</text>
</comment>
<dbReference type="KEGG" id="qsa:O6P43_014816"/>
<evidence type="ECO:0000313" key="9">
    <source>
        <dbReference type="Proteomes" id="UP001163823"/>
    </source>
</evidence>
<feature type="region of interest" description="Disordered" evidence="6">
    <location>
        <begin position="61"/>
        <end position="112"/>
    </location>
</feature>
<dbReference type="Pfam" id="PF25220">
    <property type="entry name" value="Sororin_C"/>
    <property type="match status" value="1"/>
</dbReference>
<keyword evidence="9" id="KW-1185">Reference proteome</keyword>
<gene>
    <name evidence="8" type="ORF">O6P43_014816</name>
</gene>
<sequence length="205" mass="22996">MEFEKRLLRSRKPLSDCTNTNTRTSPHSSSSIRSVVKPHKHNLSTVFKKLSDTYKFGANSESTNDFPNFENASNPSSLQLPLDSTPSRPEKSSNVSDNRDFEPPSAGTGSLILDERKTKGKAIADPFISPPDAKILNNRDKSFEIEGVSQPKAFTVPCRKKQRCMRSKSKHGLPQDFIEKQRAYFAEVDAFELAEEEVASDEELE</sequence>
<dbReference type="EMBL" id="JARAOO010000006">
    <property type="protein sequence ID" value="KAJ7965114.1"/>
    <property type="molecule type" value="Genomic_DNA"/>
</dbReference>
<feature type="domain" description="Sororin C-terminal region" evidence="7">
    <location>
        <begin position="173"/>
        <end position="196"/>
    </location>
</feature>
<proteinExistence type="inferred from homology"/>
<organism evidence="8 9">
    <name type="scientific">Quillaja saponaria</name>
    <name type="common">Soap bark tree</name>
    <dbReference type="NCBI Taxonomy" id="32244"/>
    <lineage>
        <taxon>Eukaryota</taxon>
        <taxon>Viridiplantae</taxon>
        <taxon>Streptophyta</taxon>
        <taxon>Embryophyta</taxon>
        <taxon>Tracheophyta</taxon>
        <taxon>Spermatophyta</taxon>
        <taxon>Magnoliopsida</taxon>
        <taxon>eudicotyledons</taxon>
        <taxon>Gunneridae</taxon>
        <taxon>Pentapetalae</taxon>
        <taxon>rosids</taxon>
        <taxon>fabids</taxon>
        <taxon>Fabales</taxon>
        <taxon>Quillajaceae</taxon>
        <taxon>Quillaja</taxon>
    </lineage>
</organism>
<evidence type="ECO:0000313" key="8">
    <source>
        <dbReference type="EMBL" id="KAJ7965114.1"/>
    </source>
</evidence>
<feature type="compositionally biased region" description="Low complexity" evidence="6">
    <location>
        <begin position="18"/>
        <end position="35"/>
    </location>
</feature>
<evidence type="ECO:0000256" key="4">
    <source>
        <dbReference type="ARBA" id="ARBA00023306"/>
    </source>
</evidence>
<accession>A0AAD7PS59</accession>
<keyword evidence="1" id="KW-0132">Cell division</keyword>
<feature type="compositionally biased region" description="Polar residues" evidence="6">
    <location>
        <begin position="61"/>
        <end position="96"/>
    </location>
</feature>
<evidence type="ECO:0000259" key="7">
    <source>
        <dbReference type="Pfam" id="PF25220"/>
    </source>
</evidence>
<evidence type="ECO:0000256" key="5">
    <source>
        <dbReference type="ARBA" id="ARBA00093465"/>
    </source>
</evidence>
<dbReference type="GO" id="GO:0005634">
    <property type="term" value="C:nucleus"/>
    <property type="evidence" value="ECO:0007669"/>
    <property type="project" value="UniProtKB-SubCell"/>
</dbReference>
<keyword evidence="4" id="KW-0131">Cell cycle</keyword>
<dbReference type="GO" id="GO:0051301">
    <property type="term" value="P:cell division"/>
    <property type="evidence" value="ECO:0007669"/>
    <property type="project" value="UniProtKB-KW"/>
</dbReference>
<dbReference type="PANTHER" id="PTHR35740:SF1">
    <property type="entry name" value="OS12G0111700 PROTEIN"/>
    <property type="match status" value="1"/>
</dbReference>
<feature type="region of interest" description="Disordered" evidence="6">
    <location>
        <begin position="1"/>
        <end position="38"/>
    </location>
</feature>
<evidence type="ECO:0000256" key="3">
    <source>
        <dbReference type="ARBA" id="ARBA00023242"/>
    </source>
</evidence>
<evidence type="ECO:0000256" key="2">
    <source>
        <dbReference type="ARBA" id="ARBA00022776"/>
    </source>
</evidence>
<keyword evidence="3" id="KW-0539">Nucleus</keyword>
<dbReference type="InterPro" id="IPR057337">
    <property type="entry name" value="Sororin_C"/>
</dbReference>
<reference evidence="8" key="1">
    <citation type="journal article" date="2023" name="Science">
        <title>Elucidation of the pathway for biosynthesis of saponin adjuvants from the soapbark tree.</title>
        <authorList>
            <person name="Reed J."/>
            <person name="Orme A."/>
            <person name="El-Demerdash A."/>
            <person name="Owen C."/>
            <person name="Martin L.B.B."/>
            <person name="Misra R.C."/>
            <person name="Kikuchi S."/>
            <person name="Rejzek M."/>
            <person name="Martin A.C."/>
            <person name="Harkess A."/>
            <person name="Leebens-Mack J."/>
            <person name="Louveau T."/>
            <person name="Stephenson M.J."/>
            <person name="Osbourn A."/>
        </authorList>
    </citation>
    <scope>NUCLEOTIDE SEQUENCE</scope>
    <source>
        <strain evidence="8">S10</strain>
    </source>
</reference>
<name>A0AAD7PS59_QUISA</name>
<dbReference type="AlphaFoldDB" id="A0AAD7PS59"/>
<comment type="similarity">
    <text evidence="5">Belongs to the sororin family.</text>
</comment>